<name>A0AAE0KHD0_9PEZI</name>
<feature type="region of interest" description="Disordered" evidence="2">
    <location>
        <begin position="1083"/>
        <end position="1105"/>
    </location>
</feature>
<keyword evidence="6" id="KW-1185">Reference proteome</keyword>
<evidence type="ECO:0000259" key="4">
    <source>
        <dbReference type="Pfam" id="PF24883"/>
    </source>
</evidence>
<feature type="domain" description="DUF7708" evidence="3">
    <location>
        <begin position="70"/>
        <end position="206"/>
    </location>
</feature>
<accession>A0AAE0KHD0</accession>
<feature type="compositionally biased region" description="Polar residues" evidence="2">
    <location>
        <begin position="971"/>
        <end position="980"/>
    </location>
</feature>
<dbReference type="InterPro" id="IPR056884">
    <property type="entry name" value="NPHP3-like_N"/>
</dbReference>
<organism evidence="5 6">
    <name type="scientific">Lasiosphaeria ovina</name>
    <dbReference type="NCBI Taxonomy" id="92902"/>
    <lineage>
        <taxon>Eukaryota</taxon>
        <taxon>Fungi</taxon>
        <taxon>Dikarya</taxon>
        <taxon>Ascomycota</taxon>
        <taxon>Pezizomycotina</taxon>
        <taxon>Sordariomycetes</taxon>
        <taxon>Sordariomycetidae</taxon>
        <taxon>Sordariales</taxon>
        <taxon>Lasiosphaeriaceae</taxon>
        <taxon>Lasiosphaeria</taxon>
    </lineage>
</organism>
<keyword evidence="1" id="KW-0677">Repeat</keyword>
<feature type="region of interest" description="Disordered" evidence="2">
    <location>
        <begin position="1129"/>
        <end position="1178"/>
    </location>
</feature>
<evidence type="ECO:0000313" key="6">
    <source>
        <dbReference type="Proteomes" id="UP001287356"/>
    </source>
</evidence>
<feature type="domain" description="Nephrocystin 3-like N-terminal" evidence="4">
    <location>
        <begin position="270"/>
        <end position="435"/>
    </location>
</feature>
<protein>
    <recommendedName>
        <fullName evidence="7">NACHT domain-containing protein</fullName>
    </recommendedName>
</protein>
<sequence length="1205" mass="134853">MPLKAPAPAQSAARRAIENAFKDLERTISPADSRDFGSTTLDDVRKAAIDIERQLAARQSLRNMRRLEPLFQGLEHYAKIIDVLCNGTDYISWIWAPIKLIMKISSDYVEAFERIIKAYSQIAASLGRFRLLEQSFKGKPQLYPTFAIFYADILRFHKAAYKFVTRRCWKIIFVTAWGRFQREFENILEDLKNHEDLIDKEVNAHNIVEAREMRAHLEAWRIESSERLAREEKERTARQLQDLTSWLRLDDSDQIVLLDSIIKVGTNYPGTVDWIVKKPQVVAWLRPTSEVPFLWLQGGPGTGKSVIIGRLLAFLKASKSSLVLSHACSYSYNSSTMYDQIIKSLLLQCTRGDGDLVAHIWEEYVGGKQPTLPLLEKLLETAIEIISGNKQGNNTVHIILDGLDECPSDKQRRLIRLMERLVSVGNTCKVLVSSRDSTALQGRLKSKSIVSLWEEKASLTEAIAKFSELRLGFMGDKLMQLGITEETKMKLAKRIGDKSDGMFLWACLVLNYLTANFFYSGDEFVEAVDGLPPELSQFYEKILSRVLSDLDSRSAARLKTIFGWIAFSKRPLQKSELQSALLFHDDGPAGSHPVPAYVLEACKPLVEERRNSTLVFIHVSVKDFLLSDACKISVRMDDFAVRWENGIASLRCLRAALDVFNPRSNKYNREIQLIRGVWGFVAYASEFWDLQLVEMVTLPVVNWDARFGAVAAELSAALATSRLGHVDTPHGQVIAELKPIQCLHSLWYDATISLQDRSEGRARPQDVQTGDDMKEPTHIRHISENYETAVQHLVSLEDHYEATASELALFRENFAGHAYPCRFASCSHAATGFKTSEERNGHESSHTPQFPCTEPRCQYPPFTSSRALKKHKSECHDKQRVKLIVGRTILSGNRVIESQAEVKAIGLGEPGYRPNFSWERPIENTRGSVTETAKRHLQQRLAAQDNMLPANGNNSVDTIRLTADGGLAESESGSPATSNDTGDRGWFDEMFPSEPVPVKDNSAGGWEHLHLAEFNQKLTGATDSRTTSPSLAPIIDPKLWDQLTGGLTGGERATDVTGRTPGQTGLDLMYRAACGPHDELAPVSDPHFPGNEDSNNGGSNVPDRNLVQYEFGDTVPSQVDGKIHDEVDRYDNDPYANIPSAPGPSAGTRYFEGIDDSDEPPLPGKAATSKPGFPSYDPDYYLNSNIDNVRDKRVSQTSELATRFP</sequence>
<reference evidence="5" key="1">
    <citation type="journal article" date="2023" name="Mol. Phylogenet. Evol.">
        <title>Genome-scale phylogeny and comparative genomics of the fungal order Sordariales.</title>
        <authorList>
            <person name="Hensen N."/>
            <person name="Bonometti L."/>
            <person name="Westerberg I."/>
            <person name="Brannstrom I.O."/>
            <person name="Guillou S."/>
            <person name="Cros-Aarteil S."/>
            <person name="Calhoun S."/>
            <person name="Haridas S."/>
            <person name="Kuo A."/>
            <person name="Mondo S."/>
            <person name="Pangilinan J."/>
            <person name="Riley R."/>
            <person name="LaButti K."/>
            <person name="Andreopoulos B."/>
            <person name="Lipzen A."/>
            <person name="Chen C."/>
            <person name="Yan M."/>
            <person name="Daum C."/>
            <person name="Ng V."/>
            <person name="Clum A."/>
            <person name="Steindorff A."/>
            <person name="Ohm R.A."/>
            <person name="Martin F."/>
            <person name="Silar P."/>
            <person name="Natvig D.O."/>
            <person name="Lalanne C."/>
            <person name="Gautier V."/>
            <person name="Ament-Velasquez S.L."/>
            <person name="Kruys A."/>
            <person name="Hutchinson M.I."/>
            <person name="Powell A.J."/>
            <person name="Barry K."/>
            <person name="Miller A.N."/>
            <person name="Grigoriev I.V."/>
            <person name="Debuchy R."/>
            <person name="Gladieux P."/>
            <person name="Hiltunen Thoren M."/>
            <person name="Johannesson H."/>
        </authorList>
    </citation>
    <scope>NUCLEOTIDE SEQUENCE</scope>
    <source>
        <strain evidence="5">CBS 958.72</strain>
    </source>
</reference>
<feature type="region of interest" description="Disordered" evidence="2">
    <location>
        <begin position="966"/>
        <end position="985"/>
    </location>
</feature>
<reference evidence="5" key="2">
    <citation type="submission" date="2023-06" db="EMBL/GenBank/DDBJ databases">
        <authorList>
            <consortium name="Lawrence Berkeley National Laboratory"/>
            <person name="Haridas S."/>
            <person name="Hensen N."/>
            <person name="Bonometti L."/>
            <person name="Westerberg I."/>
            <person name="Brannstrom I.O."/>
            <person name="Guillou S."/>
            <person name="Cros-Aarteil S."/>
            <person name="Calhoun S."/>
            <person name="Kuo A."/>
            <person name="Mondo S."/>
            <person name="Pangilinan J."/>
            <person name="Riley R."/>
            <person name="Labutti K."/>
            <person name="Andreopoulos B."/>
            <person name="Lipzen A."/>
            <person name="Chen C."/>
            <person name="Yanf M."/>
            <person name="Daum C."/>
            <person name="Ng V."/>
            <person name="Clum A."/>
            <person name="Steindorff A."/>
            <person name="Ohm R."/>
            <person name="Martin F."/>
            <person name="Silar P."/>
            <person name="Natvig D."/>
            <person name="Lalanne C."/>
            <person name="Gautier V."/>
            <person name="Ament-Velasquez S.L."/>
            <person name="Kruys A."/>
            <person name="Hutchinson M.I."/>
            <person name="Powell A.J."/>
            <person name="Barry K."/>
            <person name="Miller A.N."/>
            <person name="Grigoriev I.V."/>
            <person name="Debuchy R."/>
            <person name="Gladieux P."/>
            <person name="Thoren M.H."/>
            <person name="Johannesson H."/>
        </authorList>
    </citation>
    <scope>NUCLEOTIDE SEQUENCE</scope>
    <source>
        <strain evidence="5">CBS 958.72</strain>
    </source>
</reference>
<evidence type="ECO:0000256" key="1">
    <source>
        <dbReference type="ARBA" id="ARBA00022737"/>
    </source>
</evidence>
<evidence type="ECO:0000256" key="2">
    <source>
        <dbReference type="SAM" id="MobiDB-lite"/>
    </source>
</evidence>
<evidence type="ECO:0008006" key="7">
    <source>
        <dbReference type="Google" id="ProtNLM"/>
    </source>
</evidence>
<dbReference type="AlphaFoldDB" id="A0AAE0KHD0"/>
<dbReference type="SUPFAM" id="SSF52540">
    <property type="entry name" value="P-loop containing nucleoside triphosphate hydrolases"/>
    <property type="match status" value="1"/>
</dbReference>
<evidence type="ECO:0000259" key="3">
    <source>
        <dbReference type="Pfam" id="PF24809"/>
    </source>
</evidence>
<dbReference type="Proteomes" id="UP001287356">
    <property type="component" value="Unassembled WGS sequence"/>
</dbReference>
<dbReference type="InterPro" id="IPR027417">
    <property type="entry name" value="P-loop_NTPase"/>
</dbReference>
<gene>
    <name evidence="5" type="ORF">B0T24DRAFT_549868</name>
</gene>
<dbReference type="Pfam" id="PF24809">
    <property type="entry name" value="DUF7708"/>
    <property type="match status" value="1"/>
</dbReference>
<dbReference type="InterPro" id="IPR056125">
    <property type="entry name" value="DUF7708"/>
</dbReference>
<dbReference type="PANTHER" id="PTHR10039:SF14">
    <property type="entry name" value="NACHT DOMAIN-CONTAINING PROTEIN"/>
    <property type="match status" value="1"/>
</dbReference>
<dbReference type="Pfam" id="PF24883">
    <property type="entry name" value="NPHP3_N"/>
    <property type="match status" value="1"/>
</dbReference>
<comment type="caution">
    <text evidence="5">The sequence shown here is derived from an EMBL/GenBank/DDBJ whole genome shotgun (WGS) entry which is preliminary data.</text>
</comment>
<dbReference type="Gene3D" id="3.40.50.300">
    <property type="entry name" value="P-loop containing nucleotide triphosphate hydrolases"/>
    <property type="match status" value="1"/>
</dbReference>
<dbReference type="PANTHER" id="PTHR10039">
    <property type="entry name" value="AMELOGENIN"/>
    <property type="match status" value="1"/>
</dbReference>
<proteinExistence type="predicted"/>
<dbReference type="EMBL" id="JAULSN010000003">
    <property type="protein sequence ID" value="KAK3376277.1"/>
    <property type="molecule type" value="Genomic_DNA"/>
</dbReference>
<evidence type="ECO:0000313" key="5">
    <source>
        <dbReference type="EMBL" id="KAK3376277.1"/>
    </source>
</evidence>